<comment type="caution">
    <text evidence="3">The sequence shown here is derived from an EMBL/GenBank/DDBJ whole genome shotgun (WGS) entry which is preliminary data.</text>
</comment>
<evidence type="ECO:0000259" key="2">
    <source>
        <dbReference type="Pfam" id="PF01048"/>
    </source>
</evidence>
<sequence>MADCYSNNPSDYTVGIICALDKELLAVRCLLDSVHRVPSVARHDTNSYTVGSIAHHAVVTTCLPAGEYGTNAAASIASQMRMSFPAIEFCLMVGIAGGIPGKEDIRLGDVVVSLPTGVHSGVVQHDMGKAMPDDCFVATGSLQRPPRVLLSAINSLRSNPHLTANPLQQYVDTITQFRPLYRFPGRQHDFLFGPDCIHGDSEANCQGHLNSQVRRAARESDHPRIHYGLVASGNTVIKDAALRDRLAETYQILCFEMEAAGILNVLPSLVIRGICDYCDSHKSKLWQEYAAATAAAYAKVLLCEVRAHHMRPDMLPTRLEQISSPYDTPNAARRLISVSITPGDAPSPLIFPESTPGRPRRTADILRKAQSFAERRALWNIISNDVIPFMKAFKTWAETSSSSTLVLAPQGPSAEPRAEDFAFETISLLNSQYQTVIWALCPAFSEPLSEDDILQCLVRQVRAMQRESSDEDSLRRETQPLDNLRASLGLFRRFFVVLAVKNFHMILSLLTILDDLRGRPGRCVKILLVTYSDEMSNLTAVLPLAALHQISPPPQKPKWKRAKNPWRDNVRARV</sequence>
<keyword evidence="4" id="KW-1185">Reference proteome</keyword>
<proteinExistence type="predicted"/>
<dbReference type="PANTHER" id="PTHR46082:SF11">
    <property type="entry name" value="AAA+ ATPASE DOMAIN-CONTAINING PROTEIN-RELATED"/>
    <property type="match status" value="1"/>
</dbReference>
<reference evidence="3 4" key="1">
    <citation type="submission" date="2024-07" db="EMBL/GenBank/DDBJ databases">
        <title>Section-level genome sequencing and comparative genomics of Aspergillus sections Usti and Cavernicolus.</title>
        <authorList>
            <consortium name="Lawrence Berkeley National Laboratory"/>
            <person name="Nybo J.L."/>
            <person name="Vesth T.C."/>
            <person name="Theobald S."/>
            <person name="Frisvad J.C."/>
            <person name="Larsen T.O."/>
            <person name="Kjaerboelling I."/>
            <person name="Rothschild-Mancinelli K."/>
            <person name="Lyhne E.K."/>
            <person name="Kogle M.E."/>
            <person name="Barry K."/>
            <person name="Clum A."/>
            <person name="Na H."/>
            <person name="Ledsgaard L."/>
            <person name="Lin J."/>
            <person name="Lipzen A."/>
            <person name="Kuo A."/>
            <person name="Riley R."/>
            <person name="Mondo S."/>
            <person name="Labutti K."/>
            <person name="Haridas S."/>
            <person name="Pangalinan J."/>
            <person name="Salamov A.A."/>
            <person name="Simmons B.A."/>
            <person name="Magnuson J.K."/>
            <person name="Chen J."/>
            <person name="Drula E."/>
            <person name="Henrissat B."/>
            <person name="Wiebenga A."/>
            <person name="Lubbers R.J."/>
            <person name="Gomes A.C."/>
            <person name="Makela M.R."/>
            <person name="Stajich J."/>
            <person name="Grigoriev I.V."/>
            <person name="Mortensen U.H."/>
            <person name="De Vries R.P."/>
            <person name="Baker S.E."/>
            <person name="Andersen M.R."/>
        </authorList>
    </citation>
    <scope>NUCLEOTIDE SEQUENCE [LARGE SCALE GENOMIC DNA]</scope>
    <source>
        <strain evidence="3 4">CBS 123904</strain>
    </source>
</reference>
<dbReference type="Gene3D" id="3.40.50.1580">
    <property type="entry name" value="Nucleoside phosphorylase domain"/>
    <property type="match status" value="1"/>
</dbReference>
<evidence type="ECO:0000313" key="4">
    <source>
        <dbReference type="Proteomes" id="UP001610446"/>
    </source>
</evidence>
<dbReference type="PANTHER" id="PTHR46082">
    <property type="entry name" value="ATP/GTP-BINDING PROTEIN-RELATED"/>
    <property type="match status" value="1"/>
</dbReference>
<dbReference type="SUPFAM" id="SSF53167">
    <property type="entry name" value="Purine and uridine phosphorylases"/>
    <property type="match status" value="1"/>
</dbReference>
<feature type="region of interest" description="Disordered" evidence="1">
    <location>
        <begin position="553"/>
        <end position="574"/>
    </location>
</feature>
<dbReference type="Pfam" id="PF01048">
    <property type="entry name" value="PNP_UDP_1"/>
    <property type="match status" value="1"/>
</dbReference>
<dbReference type="InterPro" id="IPR035994">
    <property type="entry name" value="Nucleoside_phosphorylase_sf"/>
</dbReference>
<evidence type="ECO:0000256" key="1">
    <source>
        <dbReference type="SAM" id="MobiDB-lite"/>
    </source>
</evidence>
<feature type="domain" description="Nucleoside phosphorylase" evidence="2">
    <location>
        <begin position="13"/>
        <end position="294"/>
    </location>
</feature>
<gene>
    <name evidence="3" type="ORF">BJY01DRAFT_257149</name>
</gene>
<dbReference type="Proteomes" id="UP001610446">
    <property type="component" value="Unassembled WGS sequence"/>
</dbReference>
<feature type="compositionally biased region" description="Basic and acidic residues" evidence="1">
    <location>
        <begin position="565"/>
        <end position="574"/>
    </location>
</feature>
<protein>
    <submittedName>
        <fullName evidence="3">Nucleoside phosphorylase domain-containing protein</fullName>
    </submittedName>
</protein>
<organism evidence="3 4">
    <name type="scientific">Aspergillus pseudoustus</name>
    <dbReference type="NCBI Taxonomy" id="1810923"/>
    <lineage>
        <taxon>Eukaryota</taxon>
        <taxon>Fungi</taxon>
        <taxon>Dikarya</taxon>
        <taxon>Ascomycota</taxon>
        <taxon>Pezizomycotina</taxon>
        <taxon>Eurotiomycetes</taxon>
        <taxon>Eurotiomycetidae</taxon>
        <taxon>Eurotiales</taxon>
        <taxon>Aspergillaceae</taxon>
        <taxon>Aspergillus</taxon>
        <taxon>Aspergillus subgen. Nidulantes</taxon>
    </lineage>
</organism>
<dbReference type="CDD" id="cd09008">
    <property type="entry name" value="MTAN"/>
    <property type="match status" value="1"/>
</dbReference>
<evidence type="ECO:0000313" key="3">
    <source>
        <dbReference type="EMBL" id="KAL2841149.1"/>
    </source>
</evidence>
<dbReference type="InterPro" id="IPR000845">
    <property type="entry name" value="Nucleoside_phosphorylase_d"/>
</dbReference>
<dbReference type="EMBL" id="JBFXLU010000113">
    <property type="protein sequence ID" value="KAL2841149.1"/>
    <property type="molecule type" value="Genomic_DNA"/>
</dbReference>
<name>A0ABR4JM77_9EURO</name>
<accession>A0ABR4JM77</accession>
<dbReference type="InterPro" id="IPR053137">
    <property type="entry name" value="NLR-like"/>
</dbReference>